<gene>
    <name evidence="1" type="ORF">O181_044115</name>
</gene>
<keyword evidence="2" id="KW-1185">Reference proteome</keyword>
<proteinExistence type="predicted"/>
<protein>
    <submittedName>
        <fullName evidence="1">Uncharacterized protein</fullName>
    </submittedName>
</protein>
<dbReference type="EMBL" id="AVOT02017913">
    <property type="protein sequence ID" value="MBW0504400.1"/>
    <property type="molecule type" value="Genomic_DNA"/>
</dbReference>
<evidence type="ECO:0000313" key="1">
    <source>
        <dbReference type="EMBL" id="MBW0504400.1"/>
    </source>
</evidence>
<reference evidence="1" key="1">
    <citation type="submission" date="2021-03" db="EMBL/GenBank/DDBJ databases">
        <title>Draft genome sequence of rust myrtle Austropuccinia psidii MF-1, a brazilian biotype.</title>
        <authorList>
            <person name="Quecine M.C."/>
            <person name="Pachon D.M.R."/>
            <person name="Bonatelli M.L."/>
            <person name="Correr F.H."/>
            <person name="Franceschini L.M."/>
            <person name="Leite T.F."/>
            <person name="Margarido G.R.A."/>
            <person name="Almeida C.A."/>
            <person name="Ferrarezi J.A."/>
            <person name="Labate C.A."/>
        </authorList>
    </citation>
    <scope>NUCLEOTIDE SEQUENCE</scope>
    <source>
        <strain evidence="1">MF-1</strain>
    </source>
</reference>
<comment type="caution">
    <text evidence="1">The sequence shown here is derived from an EMBL/GenBank/DDBJ whole genome shotgun (WGS) entry which is preliminary data.</text>
</comment>
<sequence length="121" mass="14585">MIQALEDMIRRFCAYVLDFKDSDDCTHAWYTLIPALELAYKNSIHYPNGKTPEMLENGWNPRLFYENLKKYLVYIHPTARSFKIILDKSRHHYHIFMQYSFRYAKERWDKSNNPPDFKGGV</sequence>
<organism evidence="1 2">
    <name type="scientific">Austropuccinia psidii MF-1</name>
    <dbReference type="NCBI Taxonomy" id="1389203"/>
    <lineage>
        <taxon>Eukaryota</taxon>
        <taxon>Fungi</taxon>
        <taxon>Dikarya</taxon>
        <taxon>Basidiomycota</taxon>
        <taxon>Pucciniomycotina</taxon>
        <taxon>Pucciniomycetes</taxon>
        <taxon>Pucciniales</taxon>
        <taxon>Sphaerophragmiaceae</taxon>
        <taxon>Austropuccinia</taxon>
    </lineage>
</organism>
<dbReference type="AlphaFoldDB" id="A0A9Q3HJV5"/>
<name>A0A9Q3HJV5_9BASI</name>
<dbReference type="Proteomes" id="UP000765509">
    <property type="component" value="Unassembled WGS sequence"/>
</dbReference>
<accession>A0A9Q3HJV5</accession>
<evidence type="ECO:0000313" key="2">
    <source>
        <dbReference type="Proteomes" id="UP000765509"/>
    </source>
</evidence>